<dbReference type="PANTHER" id="PTHR11586:SF33">
    <property type="entry name" value="AMINOACYL TRNA SYNTHASE COMPLEX-INTERACTING MULTIFUNCTIONAL PROTEIN 1"/>
    <property type="match status" value="1"/>
</dbReference>
<evidence type="ECO:0000256" key="2">
    <source>
        <dbReference type="ARBA" id="ARBA00022884"/>
    </source>
</evidence>
<dbReference type="WBParaSite" id="PSAMB.scaffold1574size29852.g13847.t1">
    <property type="protein sequence ID" value="PSAMB.scaffold1574size29852.g13847.t1"/>
    <property type="gene ID" value="PSAMB.scaffold1574size29852.g13847"/>
</dbReference>
<protein>
    <submittedName>
        <fullName evidence="6">tRNA-binding domain-containing protein</fullName>
    </submittedName>
</protein>
<reference evidence="6" key="1">
    <citation type="submission" date="2022-11" db="UniProtKB">
        <authorList>
            <consortium name="WormBaseParasite"/>
        </authorList>
    </citation>
    <scope>IDENTIFICATION</scope>
</reference>
<dbReference type="InterPro" id="IPR051270">
    <property type="entry name" value="Tyrosine-tRNA_ligase_regulator"/>
</dbReference>
<dbReference type="Proteomes" id="UP000887566">
    <property type="component" value="Unplaced"/>
</dbReference>
<organism evidence="5 6">
    <name type="scientific">Plectus sambesii</name>
    <dbReference type="NCBI Taxonomy" id="2011161"/>
    <lineage>
        <taxon>Eukaryota</taxon>
        <taxon>Metazoa</taxon>
        <taxon>Ecdysozoa</taxon>
        <taxon>Nematoda</taxon>
        <taxon>Chromadorea</taxon>
        <taxon>Plectida</taxon>
        <taxon>Plectina</taxon>
        <taxon>Plectoidea</taxon>
        <taxon>Plectidae</taxon>
        <taxon>Plectus</taxon>
    </lineage>
</organism>
<evidence type="ECO:0000259" key="4">
    <source>
        <dbReference type="PROSITE" id="PS50886"/>
    </source>
</evidence>
<dbReference type="CDD" id="cd02799">
    <property type="entry name" value="tRNA_bind_EMAP-II_like"/>
    <property type="match status" value="1"/>
</dbReference>
<dbReference type="Gene3D" id="2.40.50.140">
    <property type="entry name" value="Nucleic acid-binding proteins"/>
    <property type="match status" value="1"/>
</dbReference>
<accession>A0A914V5T4</accession>
<dbReference type="AlphaFoldDB" id="A0A914V5T4"/>
<proteinExistence type="predicted"/>
<dbReference type="PROSITE" id="PS50886">
    <property type="entry name" value="TRBD"/>
    <property type="match status" value="1"/>
</dbReference>
<evidence type="ECO:0000313" key="5">
    <source>
        <dbReference type="Proteomes" id="UP000887566"/>
    </source>
</evidence>
<sequence length="208" mass="22335">MLLLRLSVSRLGICTRTLATSASDAAAGKRGKKQKPEPVVDDRPVDVSRLDIRVGRIVSVDKHPNADSLYVEQVDCGDAGGKHRSVVSGLVKHVPIEKVGNRLAVLLCNVKESKMRGQPSQAMVLCASTAEKVEMLDPPANSQPGDRVVCQQFSGSPDMYVSMTKVWEPVSKLLTVSANGQVVYDGHPLEVEGKGPITASTLRNVPIK</sequence>
<dbReference type="SUPFAM" id="SSF50249">
    <property type="entry name" value="Nucleic acid-binding proteins"/>
    <property type="match status" value="1"/>
</dbReference>
<keyword evidence="5" id="KW-1185">Reference proteome</keyword>
<evidence type="ECO:0000256" key="1">
    <source>
        <dbReference type="ARBA" id="ARBA00022555"/>
    </source>
</evidence>
<keyword evidence="1 3" id="KW-0820">tRNA-binding</keyword>
<feature type="domain" description="TRNA-binding" evidence="4">
    <location>
        <begin position="46"/>
        <end position="149"/>
    </location>
</feature>
<evidence type="ECO:0000256" key="3">
    <source>
        <dbReference type="PROSITE-ProRule" id="PRU00209"/>
    </source>
</evidence>
<dbReference type="Pfam" id="PF01588">
    <property type="entry name" value="tRNA_bind"/>
    <property type="match status" value="1"/>
</dbReference>
<name>A0A914V5T4_9BILA</name>
<dbReference type="InterPro" id="IPR012340">
    <property type="entry name" value="NA-bd_OB-fold"/>
</dbReference>
<dbReference type="GO" id="GO:0000049">
    <property type="term" value="F:tRNA binding"/>
    <property type="evidence" value="ECO:0007669"/>
    <property type="project" value="UniProtKB-UniRule"/>
</dbReference>
<dbReference type="InterPro" id="IPR002547">
    <property type="entry name" value="tRNA-bd_dom"/>
</dbReference>
<dbReference type="PANTHER" id="PTHR11586">
    <property type="entry name" value="TRNA-AMINOACYLATION COFACTOR ARC1 FAMILY MEMBER"/>
    <property type="match status" value="1"/>
</dbReference>
<evidence type="ECO:0000313" key="6">
    <source>
        <dbReference type="WBParaSite" id="PSAMB.scaffold1574size29852.g13847.t1"/>
    </source>
</evidence>
<keyword evidence="2 3" id="KW-0694">RNA-binding</keyword>